<dbReference type="EMBL" id="FOEG01000001">
    <property type="protein sequence ID" value="SEO56357.1"/>
    <property type="molecule type" value="Genomic_DNA"/>
</dbReference>
<reference evidence="1 2" key="1">
    <citation type="submission" date="2016-10" db="EMBL/GenBank/DDBJ databases">
        <authorList>
            <person name="de Groot N.N."/>
        </authorList>
    </citation>
    <scope>NUCLEOTIDE SEQUENCE [LARGE SCALE GENOMIC DNA]</scope>
    <source>
        <strain evidence="1 2">CGMCC 1.6291</strain>
    </source>
</reference>
<dbReference type="RefSeq" id="WP_091639965.1">
    <property type="nucleotide sequence ID" value="NZ_FOEG01000001.1"/>
</dbReference>
<dbReference type="AlphaFoldDB" id="A0A1H8QQX0"/>
<dbReference type="Proteomes" id="UP000199657">
    <property type="component" value="Unassembled WGS sequence"/>
</dbReference>
<dbReference type="OrthoDB" id="8449038at2"/>
<evidence type="ECO:0000313" key="2">
    <source>
        <dbReference type="Proteomes" id="UP000199657"/>
    </source>
</evidence>
<gene>
    <name evidence="1" type="ORF">SAMN04488052_101717</name>
</gene>
<accession>A0A1H8QQX0</accession>
<proteinExistence type="predicted"/>
<organism evidence="1 2">
    <name type="scientific">Aquisalimonas asiatica</name>
    <dbReference type="NCBI Taxonomy" id="406100"/>
    <lineage>
        <taxon>Bacteria</taxon>
        <taxon>Pseudomonadati</taxon>
        <taxon>Pseudomonadota</taxon>
        <taxon>Gammaproteobacteria</taxon>
        <taxon>Chromatiales</taxon>
        <taxon>Ectothiorhodospiraceae</taxon>
        <taxon>Aquisalimonas</taxon>
    </lineage>
</organism>
<sequence>MTKEMGLREAEFVQALPAVLAGYEWQRTANRVTARKGTTAIHLEFGPEQVRRIASVALPLLPVTLTFVDCPGPERQAFLDHFNRRFQRGGG</sequence>
<dbReference type="STRING" id="406100.SAMN04488052_101717"/>
<protein>
    <submittedName>
        <fullName evidence="1">Uncharacterized protein</fullName>
    </submittedName>
</protein>
<keyword evidence="2" id="KW-1185">Reference proteome</keyword>
<name>A0A1H8QQX0_9GAMM</name>
<evidence type="ECO:0000313" key="1">
    <source>
        <dbReference type="EMBL" id="SEO56357.1"/>
    </source>
</evidence>